<feature type="compositionally biased region" description="Acidic residues" evidence="10">
    <location>
        <begin position="83"/>
        <end position="92"/>
    </location>
</feature>
<evidence type="ECO:0000256" key="8">
    <source>
        <dbReference type="ARBA" id="ARBA00047984"/>
    </source>
</evidence>
<name>A0AAW0GT42_9APHY</name>
<dbReference type="Proteomes" id="UP001385951">
    <property type="component" value="Unassembled WGS sequence"/>
</dbReference>
<feature type="region of interest" description="Disordered" evidence="10">
    <location>
        <begin position="50"/>
        <end position="113"/>
    </location>
</feature>
<evidence type="ECO:0000256" key="6">
    <source>
        <dbReference type="ARBA" id="ARBA00022884"/>
    </source>
</evidence>
<evidence type="ECO:0000259" key="11">
    <source>
        <dbReference type="PROSITE" id="PS51192"/>
    </source>
</evidence>
<dbReference type="GO" id="GO:0016787">
    <property type="term" value="F:hydrolase activity"/>
    <property type="evidence" value="ECO:0007669"/>
    <property type="project" value="UniProtKB-KW"/>
</dbReference>
<dbReference type="CDD" id="cd18787">
    <property type="entry name" value="SF2_C_DEAD"/>
    <property type="match status" value="1"/>
</dbReference>
<feature type="domain" description="Helicase C-terminal" evidence="13">
    <location>
        <begin position="343"/>
        <end position="463"/>
    </location>
</feature>
<dbReference type="SMART" id="SM00487">
    <property type="entry name" value="DEXDc"/>
    <property type="match status" value="1"/>
</dbReference>
<dbReference type="EMBL" id="JASBNA010000002">
    <property type="protein sequence ID" value="KAK7694190.1"/>
    <property type="molecule type" value="Genomic_DNA"/>
</dbReference>
<dbReference type="SMART" id="SM00490">
    <property type="entry name" value="HELICc"/>
    <property type="match status" value="1"/>
</dbReference>
<dbReference type="GO" id="GO:0003724">
    <property type="term" value="F:RNA helicase activity"/>
    <property type="evidence" value="ECO:0007669"/>
    <property type="project" value="UniProtKB-EC"/>
</dbReference>
<dbReference type="AlphaFoldDB" id="A0AAW0GT42"/>
<dbReference type="PANTHER" id="PTHR47959">
    <property type="entry name" value="ATP-DEPENDENT RNA HELICASE RHLE-RELATED"/>
    <property type="match status" value="1"/>
</dbReference>
<proteinExistence type="inferred from homology"/>
<evidence type="ECO:0000256" key="5">
    <source>
        <dbReference type="ARBA" id="ARBA00022840"/>
    </source>
</evidence>
<evidence type="ECO:0000259" key="13">
    <source>
        <dbReference type="PROSITE" id="PS51194"/>
    </source>
</evidence>
<evidence type="ECO:0000256" key="4">
    <source>
        <dbReference type="ARBA" id="ARBA00022806"/>
    </source>
</evidence>
<accession>A0AAW0GT42</accession>
<sequence length="463" mass="51589">MEAFQLLSRGGAKFNKKRFENDVKIFNKDSKKVDKGKGKATDTLQELPSELDFFKYAQNTDPNTKRKRADDTKHTSKKQKIPDDDEDEDEDSSAPSTSTAMPRQRVTAKGQNVPQAIESFPELAERYEMNAQFLKNLEQNGYGEPTGIQAHGIPILHEGRDLAAISPTGTGKTLAYLLPILSLLGLPAVNSKADVGNGVRAIILAPTRELAHQIHNECLKLAQGRKWRVVLFSKATANALNDKNVRDKVDMIISTPLRLVSAIQSGQVELSNVRHLVLDEADRMLDTEFLDQVQEIVAGCSREGVQKGRVQCYPSIRVVVGLKDTPLPLITQSLTYVADDFSKLPTLLQYLAQPYNPPVLIFVSSQERASSLAEELVLSGTRNVDHLHAGMTQKEREDAVSRMRRGESWVMVTTEVMARGMDFKGVREVINYDFPQSVQSYVHRIGRTGRMGREGKAGNVLYR</sequence>
<evidence type="ECO:0000256" key="2">
    <source>
        <dbReference type="ARBA" id="ARBA00022741"/>
    </source>
</evidence>
<comment type="similarity">
    <text evidence="7">Belongs to the DEAD box helicase family. DDX52/ROK1 subfamily.</text>
</comment>
<keyword evidence="2 9" id="KW-0547">Nucleotide-binding</keyword>
<dbReference type="InterPro" id="IPR027417">
    <property type="entry name" value="P-loop_NTPase"/>
</dbReference>
<evidence type="ECO:0000256" key="3">
    <source>
        <dbReference type="ARBA" id="ARBA00022801"/>
    </source>
</evidence>
<dbReference type="PROSITE" id="PS51194">
    <property type="entry name" value="HELICASE_CTER"/>
    <property type="match status" value="1"/>
</dbReference>
<dbReference type="EC" id="3.6.4.13" evidence="1"/>
<dbReference type="InterPro" id="IPR000629">
    <property type="entry name" value="RNA-helicase_DEAD-box_CS"/>
</dbReference>
<evidence type="ECO:0000256" key="9">
    <source>
        <dbReference type="RuleBase" id="RU000492"/>
    </source>
</evidence>
<dbReference type="InterPro" id="IPR011545">
    <property type="entry name" value="DEAD/DEAH_box_helicase_dom"/>
</dbReference>
<gene>
    <name evidence="14" type="ORF">QCA50_001370</name>
</gene>
<evidence type="ECO:0000256" key="1">
    <source>
        <dbReference type="ARBA" id="ARBA00012552"/>
    </source>
</evidence>
<comment type="caution">
    <text evidence="14">The sequence shown here is derived from an EMBL/GenBank/DDBJ whole genome shotgun (WGS) entry which is preliminary data.</text>
</comment>
<dbReference type="PROSITE" id="PS51193">
    <property type="entry name" value="HELICASE_ATP_BIND_2"/>
    <property type="match status" value="1"/>
</dbReference>
<protein>
    <recommendedName>
        <fullName evidence="1">RNA helicase</fullName>
        <ecNumber evidence="1">3.6.4.13</ecNumber>
    </recommendedName>
</protein>
<dbReference type="GO" id="GO:0003723">
    <property type="term" value="F:RNA binding"/>
    <property type="evidence" value="ECO:0007669"/>
    <property type="project" value="UniProtKB-KW"/>
</dbReference>
<dbReference type="Gene3D" id="3.40.50.300">
    <property type="entry name" value="P-loop containing nucleotide triphosphate hydrolases"/>
    <property type="match status" value="2"/>
</dbReference>
<evidence type="ECO:0000259" key="12">
    <source>
        <dbReference type="PROSITE" id="PS51193"/>
    </source>
</evidence>
<comment type="catalytic activity">
    <reaction evidence="8">
        <text>ATP + H2O = ADP + phosphate + H(+)</text>
        <dbReference type="Rhea" id="RHEA:13065"/>
        <dbReference type="ChEBI" id="CHEBI:15377"/>
        <dbReference type="ChEBI" id="CHEBI:15378"/>
        <dbReference type="ChEBI" id="CHEBI:30616"/>
        <dbReference type="ChEBI" id="CHEBI:43474"/>
        <dbReference type="ChEBI" id="CHEBI:456216"/>
        <dbReference type="EC" id="3.6.4.13"/>
    </reaction>
</comment>
<keyword evidence="4 9" id="KW-0347">Helicase</keyword>
<dbReference type="InterPro" id="IPR050079">
    <property type="entry name" value="DEAD_box_RNA_helicase"/>
</dbReference>
<dbReference type="GO" id="GO:0005524">
    <property type="term" value="F:ATP binding"/>
    <property type="evidence" value="ECO:0007669"/>
    <property type="project" value="UniProtKB-KW"/>
</dbReference>
<evidence type="ECO:0000256" key="10">
    <source>
        <dbReference type="SAM" id="MobiDB-lite"/>
    </source>
</evidence>
<dbReference type="PROSITE" id="PS00039">
    <property type="entry name" value="DEAD_ATP_HELICASE"/>
    <property type="match status" value="1"/>
</dbReference>
<feature type="domain" description="Helicase ATP-binding" evidence="12">
    <location>
        <begin position="112"/>
        <end position="395"/>
    </location>
</feature>
<dbReference type="PROSITE" id="PS51192">
    <property type="entry name" value="HELICASE_ATP_BIND_1"/>
    <property type="match status" value="1"/>
</dbReference>
<dbReference type="InterPro" id="IPR014013">
    <property type="entry name" value="Helic_SF1/SF2_ATP-bd_DinG/Rad3"/>
</dbReference>
<dbReference type="PANTHER" id="PTHR47959:SF15">
    <property type="entry name" value="RNA HELICASE"/>
    <property type="match status" value="1"/>
</dbReference>
<dbReference type="GO" id="GO:0005829">
    <property type="term" value="C:cytosol"/>
    <property type="evidence" value="ECO:0007669"/>
    <property type="project" value="TreeGrafter"/>
</dbReference>
<organism evidence="14 15">
    <name type="scientific">Cerrena zonata</name>
    <dbReference type="NCBI Taxonomy" id="2478898"/>
    <lineage>
        <taxon>Eukaryota</taxon>
        <taxon>Fungi</taxon>
        <taxon>Dikarya</taxon>
        <taxon>Basidiomycota</taxon>
        <taxon>Agaricomycotina</taxon>
        <taxon>Agaricomycetes</taxon>
        <taxon>Polyporales</taxon>
        <taxon>Cerrenaceae</taxon>
        <taxon>Cerrena</taxon>
    </lineage>
</organism>
<keyword evidence="15" id="KW-1185">Reference proteome</keyword>
<keyword evidence="5 9" id="KW-0067">ATP-binding</keyword>
<dbReference type="InterPro" id="IPR001650">
    <property type="entry name" value="Helicase_C-like"/>
</dbReference>
<dbReference type="Pfam" id="PF00270">
    <property type="entry name" value="DEAD"/>
    <property type="match status" value="1"/>
</dbReference>
<dbReference type="SUPFAM" id="SSF52540">
    <property type="entry name" value="P-loop containing nucleoside triphosphate hydrolases"/>
    <property type="match status" value="1"/>
</dbReference>
<keyword evidence="6" id="KW-0694">RNA-binding</keyword>
<evidence type="ECO:0000313" key="14">
    <source>
        <dbReference type="EMBL" id="KAK7694190.1"/>
    </source>
</evidence>
<dbReference type="Pfam" id="PF00271">
    <property type="entry name" value="Helicase_C"/>
    <property type="match status" value="1"/>
</dbReference>
<dbReference type="InterPro" id="IPR014001">
    <property type="entry name" value="Helicase_ATP-bd"/>
</dbReference>
<feature type="domain" description="Helicase ATP-binding" evidence="11">
    <location>
        <begin position="153"/>
        <end position="344"/>
    </location>
</feature>
<evidence type="ECO:0000256" key="7">
    <source>
        <dbReference type="ARBA" id="ARBA00024355"/>
    </source>
</evidence>
<reference evidence="14 15" key="1">
    <citation type="submission" date="2022-09" db="EMBL/GenBank/DDBJ databases">
        <authorList>
            <person name="Palmer J.M."/>
        </authorList>
    </citation>
    <scope>NUCLEOTIDE SEQUENCE [LARGE SCALE GENOMIC DNA]</scope>
    <source>
        <strain evidence="14 15">DSM 7382</strain>
    </source>
</reference>
<evidence type="ECO:0000313" key="15">
    <source>
        <dbReference type="Proteomes" id="UP001385951"/>
    </source>
</evidence>
<keyword evidence="3 9" id="KW-0378">Hydrolase</keyword>